<proteinExistence type="predicted"/>
<dbReference type="PANTHER" id="PTHR34180:SF1">
    <property type="entry name" value="BETA-ALANYL-DOPAMINE_CARCININE HYDROLASE"/>
    <property type="match status" value="1"/>
</dbReference>
<comment type="caution">
    <text evidence="2">The sequence shown here is derived from an EMBL/GenBank/DDBJ whole genome shotgun (WGS) entry which is preliminary data.</text>
</comment>
<evidence type="ECO:0000313" key="3">
    <source>
        <dbReference type="Proteomes" id="UP001370490"/>
    </source>
</evidence>
<dbReference type="Pfam" id="PF03417">
    <property type="entry name" value="AAT"/>
    <property type="match status" value="1"/>
</dbReference>
<protein>
    <submittedName>
        <fullName evidence="2">Peptidase C45</fullName>
    </submittedName>
</protein>
<gene>
    <name evidence="2" type="ORF">RJ641_035625</name>
</gene>
<reference evidence="2 3" key="1">
    <citation type="submission" date="2023-12" db="EMBL/GenBank/DDBJ databases">
        <title>A high-quality genome assembly for Dillenia turbinata (Dilleniales).</title>
        <authorList>
            <person name="Chanderbali A."/>
        </authorList>
    </citation>
    <scope>NUCLEOTIDE SEQUENCE [LARGE SCALE GENOMIC DNA]</scope>
    <source>
        <strain evidence="2">LSX21</strain>
        <tissue evidence="2">Leaf</tissue>
    </source>
</reference>
<dbReference type="NCBIfam" id="NF040521">
    <property type="entry name" value="C45_proenzyme"/>
    <property type="match status" value="1"/>
</dbReference>
<dbReference type="InterPro" id="IPR047801">
    <property type="entry name" value="Peptidase_C45"/>
</dbReference>
<evidence type="ECO:0000259" key="1">
    <source>
        <dbReference type="Pfam" id="PF03417"/>
    </source>
</evidence>
<accession>A0AAN8VJR8</accession>
<name>A0AAN8VJR8_9MAGN</name>
<dbReference type="Proteomes" id="UP001370490">
    <property type="component" value="Unassembled WGS sequence"/>
</dbReference>
<dbReference type="InterPro" id="IPR047794">
    <property type="entry name" value="C45_proenzyme-like"/>
</dbReference>
<keyword evidence="3" id="KW-1185">Reference proteome</keyword>
<evidence type="ECO:0000313" key="2">
    <source>
        <dbReference type="EMBL" id="KAK6935470.1"/>
    </source>
</evidence>
<dbReference type="EMBL" id="JBAMMX010000008">
    <property type="protein sequence ID" value="KAK6935470.1"/>
    <property type="molecule type" value="Genomic_DNA"/>
</dbReference>
<dbReference type="Gene3D" id="3.60.60.10">
    <property type="entry name" value="Penicillin V Acylase, Chain A"/>
    <property type="match status" value="2"/>
</dbReference>
<dbReference type="PANTHER" id="PTHR34180">
    <property type="entry name" value="PEPTIDASE C45"/>
    <property type="match status" value="1"/>
</dbReference>
<dbReference type="AlphaFoldDB" id="A0AAN8VJR8"/>
<feature type="domain" description="Peptidase C45 hydrolase" evidence="1">
    <location>
        <begin position="135"/>
        <end position="226"/>
    </location>
</feature>
<dbReference type="InterPro" id="IPR005079">
    <property type="entry name" value="Peptidase_C45_hydrolase"/>
</dbReference>
<organism evidence="2 3">
    <name type="scientific">Dillenia turbinata</name>
    <dbReference type="NCBI Taxonomy" id="194707"/>
    <lineage>
        <taxon>Eukaryota</taxon>
        <taxon>Viridiplantae</taxon>
        <taxon>Streptophyta</taxon>
        <taxon>Embryophyta</taxon>
        <taxon>Tracheophyta</taxon>
        <taxon>Spermatophyta</taxon>
        <taxon>Magnoliopsida</taxon>
        <taxon>eudicotyledons</taxon>
        <taxon>Gunneridae</taxon>
        <taxon>Pentapetalae</taxon>
        <taxon>Dilleniales</taxon>
        <taxon>Dilleniaceae</taxon>
        <taxon>Dillenia</taxon>
    </lineage>
</organism>
<sequence length="307" mass="34253">MGSTTMERNTQEMFEVGPCENGYQMGFLIGKRFSHQIKSRLATDLILQQQLLPYSQTIQSQPLITSLCNTNRKKFRRYWDELVGTAEGSGVPILHPILLNFRKEILPFISKTQIELNADTSEDDCSDILVVNDSLAIAAHNEDANVSLVGHTYLIEGKLSNGLSFTAYTYAGELPSCAFGFNNSGVAFTLNSVPPTEDEIVAGSIGRNFISRDLLEATDIDDALRVQDKNSTSRQRRAAELPKRSKTDFLQLLGDGKDPKYPIYMRGPTLHTLCTTMIDVDEQTLTIFEGNPKEELTSHVFQMSTQE</sequence>